<dbReference type="InterPro" id="IPR028599">
    <property type="entry name" value="WDR12/Ytm1"/>
</dbReference>
<evidence type="ECO:0000313" key="10">
    <source>
        <dbReference type="EMBL" id="KAJ8656100.1"/>
    </source>
</evidence>
<dbReference type="InterPro" id="IPR019775">
    <property type="entry name" value="WD40_repeat_CS"/>
</dbReference>
<dbReference type="Pfam" id="PF00400">
    <property type="entry name" value="WD40"/>
    <property type="match status" value="7"/>
</dbReference>
<reference evidence="10 11" key="1">
    <citation type="submission" date="2023-03" db="EMBL/GenBank/DDBJ databases">
        <title>Genome sequence of Lichtheimia ornata CBS 291.66.</title>
        <authorList>
            <person name="Mohabir J.T."/>
            <person name="Shea T.P."/>
            <person name="Kurbessoian T."/>
            <person name="Berby B."/>
            <person name="Fontaine J."/>
            <person name="Livny J."/>
            <person name="Gnirke A."/>
            <person name="Stajich J.E."/>
            <person name="Cuomo C.A."/>
        </authorList>
    </citation>
    <scope>NUCLEOTIDE SEQUENCE [LARGE SCALE GENOMIC DNA]</scope>
    <source>
        <strain evidence="10">CBS 291.66</strain>
    </source>
</reference>
<evidence type="ECO:0000256" key="3">
    <source>
        <dbReference type="ARBA" id="ARBA00022574"/>
    </source>
</evidence>
<dbReference type="PROSITE" id="PS50082">
    <property type="entry name" value="WD_REPEATS_2"/>
    <property type="match status" value="4"/>
</dbReference>
<dbReference type="EMBL" id="JARTCD010000042">
    <property type="protein sequence ID" value="KAJ8656100.1"/>
    <property type="molecule type" value="Genomic_DNA"/>
</dbReference>
<keyword evidence="4" id="KW-0677">Repeat</keyword>
<comment type="function">
    <text evidence="6">Component of the NOP7 complex, which is required for maturation of the 25S and 5.8S ribosomal RNAs and formation of the 60S ribosome.</text>
</comment>
<dbReference type="GO" id="GO:0000463">
    <property type="term" value="P:maturation of LSU-rRNA from tricistronic rRNA transcript (SSU-rRNA, 5.8S rRNA, LSU-rRNA)"/>
    <property type="evidence" value="ECO:0007669"/>
    <property type="project" value="UniProtKB-UniRule"/>
</dbReference>
<keyword evidence="3 7" id="KW-0853">WD repeat</keyword>
<dbReference type="InterPro" id="IPR015943">
    <property type="entry name" value="WD40/YVTN_repeat-like_dom_sf"/>
</dbReference>
<dbReference type="GO" id="GO:0043021">
    <property type="term" value="F:ribonucleoprotein complex binding"/>
    <property type="evidence" value="ECO:0007669"/>
    <property type="project" value="UniProtKB-UniRule"/>
</dbReference>
<dbReference type="AlphaFoldDB" id="A0AAD7V0Q4"/>
<dbReference type="HAMAP" id="MF_03029">
    <property type="entry name" value="WDR12"/>
    <property type="match status" value="1"/>
</dbReference>
<keyword evidence="2 6" id="KW-0698">rRNA processing</keyword>
<comment type="caution">
    <text evidence="10">The sequence shown here is derived from an EMBL/GenBank/DDBJ whole genome shotgun (WGS) entry which is preliminary data.</text>
</comment>
<feature type="repeat" description="WD" evidence="7">
    <location>
        <begin position="255"/>
        <end position="297"/>
    </location>
</feature>
<dbReference type="PANTHER" id="PTHR19855:SF11">
    <property type="entry name" value="RIBOSOME BIOGENESIS PROTEIN WDR12"/>
    <property type="match status" value="1"/>
</dbReference>
<gene>
    <name evidence="6" type="primary">YTM1</name>
    <name evidence="10" type="ORF">O0I10_008113</name>
</gene>
<evidence type="ECO:0000256" key="1">
    <source>
        <dbReference type="ARBA" id="ARBA00022517"/>
    </source>
</evidence>
<evidence type="ECO:0000256" key="7">
    <source>
        <dbReference type="PROSITE-ProRule" id="PRU00221"/>
    </source>
</evidence>
<feature type="repeat" description="WD" evidence="7">
    <location>
        <begin position="297"/>
        <end position="338"/>
    </location>
</feature>
<comment type="subcellular location">
    <subcellularLocation>
        <location evidence="6">Nucleus</location>
        <location evidence="6">Nucleolus</location>
    </subcellularLocation>
    <subcellularLocation>
        <location evidence="6">Nucleus</location>
        <location evidence="6">Nucleoplasm</location>
    </subcellularLocation>
</comment>
<proteinExistence type="inferred from homology"/>
<sequence length="420" mass="46575">MDVDQEQVQVRFVSRQPQYAINDAAILVPSSFRRYGLSEIVNNLLGNEKPIPFEFFVDEQILKTSIAEYLTANRLSTENTLTIEYVESMLPPTSIAAYQHDDWISSVKGKDGLFLTGSYDGMTRLWNSSGECVTTFQGHSNAVKSVAFARADASEQVIAYSGSLDHSILAWKYSNVDGTQQCLFECKGHKGSVESIAVDPKGEYLASASSDGTVKVWTTSIPAQDETMHESSQSAKQRKTTPKGDRKIKSRAITLEGHVGGVNAVAYDANDANIVYTGGWDHSIRSWDVEQQVNLVTKNCEKVVIDVDYSGLSRLIATGHSDNSLRLWDPRTEEGTNVKMTLRGHLGWVSSVSWSPSSEYSLCSGSYDGTVRVWDIRSKGPLYTLNDEDHQENDKVYAVDWNGKHILSGGEDKKLRIYQA</sequence>
<dbReference type="CDD" id="cd00200">
    <property type="entry name" value="WD40"/>
    <property type="match status" value="1"/>
</dbReference>
<dbReference type="GO" id="GO:0005654">
    <property type="term" value="C:nucleoplasm"/>
    <property type="evidence" value="ECO:0007669"/>
    <property type="project" value="UniProtKB-SubCell"/>
</dbReference>
<keyword evidence="5 6" id="KW-0539">Nucleus</keyword>
<evidence type="ECO:0000256" key="4">
    <source>
        <dbReference type="ARBA" id="ARBA00022737"/>
    </source>
</evidence>
<keyword evidence="1 6" id="KW-0690">Ribosome biogenesis</keyword>
<dbReference type="Gene3D" id="2.130.10.10">
    <property type="entry name" value="YVTN repeat-like/Quinoprotein amine dehydrogenase"/>
    <property type="match status" value="1"/>
</dbReference>
<dbReference type="PROSITE" id="PS50294">
    <property type="entry name" value="WD_REPEATS_REGION"/>
    <property type="match status" value="3"/>
</dbReference>
<dbReference type="PANTHER" id="PTHR19855">
    <property type="entry name" value="WD40 REPEAT PROTEIN 12, 37"/>
    <property type="match status" value="1"/>
</dbReference>
<name>A0AAD7V0Q4_9FUNG</name>
<dbReference type="PROSITE" id="PS00678">
    <property type="entry name" value="WD_REPEATS_1"/>
    <property type="match status" value="2"/>
</dbReference>
<dbReference type="InterPro" id="IPR012972">
    <property type="entry name" value="NLE"/>
</dbReference>
<dbReference type="GO" id="GO:0005730">
    <property type="term" value="C:nucleolus"/>
    <property type="evidence" value="ECO:0007669"/>
    <property type="project" value="UniProtKB-SubCell"/>
</dbReference>
<feature type="repeat" description="WD" evidence="7">
    <location>
        <begin position="342"/>
        <end position="384"/>
    </location>
</feature>
<dbReference type="Proteomes" id="UP001234581">
    <property type="component" value="Unassembled WGS sequence"/>
</dbReference>
<evidence type="ECO:0000256" key="5">
    <source>
        <dbReference type="ARBA" id="ARBA00023242"/>
    </source>
</evidence>
<dbReference type="Pfam" id="PF08154">
    <property type="entry name" value="NLE"/>
    <property type="match status" value="1"/>
</dbReference>
<comment type="subunit">
    <text evidence="6">Component of the NOP7 complex, composed of ERB1, NOP7 and YTM1. Within the NOP7 complex ERB1 appears to interact directly with NOP7 and YTM1. The NOP7 complex also associates with the 66S pre-ribosome.</text>
</comment>
<dbReference type="GO" id="GO:0000466">
    <property type="term" value="P:maturation of 5.8S rRNA from tricistronic rRNA transcript (SSU-rRNA, 5.8S rRNA, LSU-rRNA)"/>
    <property type="evidence" value="ECO:0007669"/>
    <property type="project" value="UniProtKB-UniRule"/>
</dbReference>
<accession>A0AAD7V0Q4</accession>
<dbReference type="InterPro" id="IPR020472">
    <property type="entry name" value="WD40_PAC1"/>
</dbReference>
<dbReference type="GO" id="GO:0030687">
    <property type="term" value="C:preribosome, large subunit precursor"/>
    <property type="evidence" value="ECO:0007669"/>
    <property type="project" value="UniProtKB-UniRule"/>
</dbReference>
<feature type="repeat" description="WD" evidence="7">
    <location>
        <begin position="186"/>
        <end position="217"/>
    </location>
</feature>
<comment type="similarity">
    <text evidence="6">Belongs to the WD repeat WDR12/YTM1 family.</text>
</comment>
<feature type="domain" description="NLE" evidence="9">
    <location>
        <begin position="8"/>
        <end position="70"/>
    </location>
</feature>
<evidence type="ECO:0000256" key="8">
    <source>
        <dbReference type="SAM" id="MobiDB-lite"/>
    </source>
</evidence>
<organism evidence="10 11">
    <name type="scientific">Lichtheimia ornata</name>
    <dbReference type="NCBI Taxonomy" id="688661"/>
    <lineage>
        <taxon>Eukaryota</taxon>
        <taxon>Fungi</taxon>
        <taxon>Fungi incertae sedis</taxon>
        <taxon>Mucoromycota</taxon>
        <taxon>Mucoromycotina</taxon>
        <taxon>Mucoromycetes</taxon>
        <taxon>Mucorales</taxon>
        <taxon>Lichtheimiaceae</taxon>
        <taxon>Lichtheimia</taxon>
    </lineage>
</organism>
<dbReference type="InterPro" id="IPR036322">
    <property type="entry name" value="WD40_repeat_dom_sf"/>
</dbReference>
<keyword evidence="11" id="KW-1185">Reference proteome</keyword>
<evidence type="ECO:0000259" key="9">
    <source>
        <dbReference type="Pfam" id="PF08154"/>
    </source>
</evidence>
<dbReference type="InterPro" id="IPR001680">
    <property type="entry name" value="WD40_rpt"/>
</dbReference>
<dbReference type="SMART" id="SM00320">
    <property type="entry name" value="WD40"/>
    <property type="match status" value="7"/>
</dbReference>
<dbReference type="SUPFAM" id="SSF50978">
    <property type="entry name" value="WD40 repeat-like"/>
    <property type="match status" value="1"/>
</dbReference>
<evidence type="ECO:0000256" key="2">
    <source>
        <dbReference type="ARBA" id="ARBA00022552"/>
    </source>
</evidence>
<dbReference type="PRINTS" id="PR00320">
    <property type="entry name" value="GPROTEINBRPT"/>
</dbReference>
<evidence type="ECO:0000313" key="11">
    <source>
        <dbReference type="Proteomes" id="UP001234581"/>
    </source>
</evidence>
<feature type="region of interest" description="Disordered" evidence="8">
    <location>
        <begin position="223"/>
        <end position="248"/>
    </location>
</feature>
<protein>
    <recommendedName>
        <fullName evidence="6">Ribosome biogenesis protein YTM1</fullName>
    </recommendedName>
</protein>
<evidence type="ECO:0000256" key="6">
    <source>
        <dbReference type="HAMAP-Rule" id="MF_03029"/>
    </source>
</evidence>